<feature type="region of interest" description="Disordered" evidence="1">
    <location>
        <begin position="1"/>
        <end position="131"/>
    </location>
</feature>
<dbReference type="KEGG" id="nsn:EXE58_00670"/>
<dbReference type="Gene3D" id="3.40.50.150">
    <property type="entry name" value="Vaccinia Virus protein VP39"/>
    <property type="match status" value="1"/>
</dbReference>
<dbReference type="Proteomes" id="UP000294853">
    <property type="component" value="Chromosome"/>
</dbReference>
<organism evidence="2 3">
    <name type="scientific">Nocardioides seonyuensis</name>
    <dbReference type="NCBI Taxonomy" id="2518371"/>
    <lineage>
        <taxon>Bacteria</taxon>
        <taxon>Bacillati</taxon>
        <taxon>Actinomycetota</taxon>
        <taxon>Actinomycetes</taxon>
        <taxon>Propionibacteriales</taxon>
        <taxon>Nocardioidaceae</taxon>
        <taxon>Nocardioides</taxon>
    </lineage>
</organism>
<dbReference type="EMBL" id="CP038436">
    <property type="protein sequence ID" value="QBX57376.1"/>
    <property type="molecule type" value="Genomic_DNA"/>
</dbReference>
<proteinExistence type="predicted"/>
<evidence type="ECO:0000313" key="2">
    <source>
        <dbReference type="EMBL" id="QBX57376.1"/>
    </source>
</evidence>
<dbReference type="InterPro" id="IPR029063">
    <property type="entry name" value="SAM-dependent_MTases_sf"/>
</dbReference>
<dbReference type="AlphaFoldDB" id="A0A4P7IIZ5"/>
<name>A0A4P7IIZ5_9ACTN</name>
<protein>
    <submittedName>
        <fullName evidence="2">Methionine biosynthesis protein MetW</fullName>
    </submittedName>
</protein>
<dbReference type="CDD" id="cd02440">
    <property type="entry name" value="AdoMet_MTases"/>
    <property type="match status" value="1"/>
</dbReference>
<evidence type="ECO:0000313" key="3">
    <source>
        <dbReference type="Proteomes" id="UP000294853"/>
    </source>
</evidence>
<feature type="compositionally biased region" description="Low complexity" evidence="1">
    <location>
        <begin position="1"/>
        <end position="55"/>
    </location>
</feature>
<dbReference type="OrthoDB" id="9810247at2"/>
<sequence length="344" mass="35959">MPTSPGDGSGSTSRSSPTSSTRAAPSWTASTPSPTSTSREPWTTSTRSPSRGPSTRPHRAHVLPGSWSCPSTRTGGSPPSTRDASHAGSKVPGCRPPSARSARPTGTTRSSSTSPTTSRPSRPSWTAPTRRPVVRPDLEVVAGLVPPGSRVLDLGCGSGELLDHLTREGGCTGTGVDSDPDSLVAAIRRGVPVIDLDIDSQLDQFGDGSYDLVVVSQTLQATRRPDDILGEVGRIAGRGIVSIPNFALWRHRLALLLRGRMPVSPVLPHPWYATPNIHLASLVDVEELFATAGMRVQERVLLDSSGRRTVLARRGPANLVAGGAVYLLVSQTAGGAGGSDSLVR</sequence>
<dbReference type="InterPro" id="IPR010743">
    <property type="entry name" value="Methionine_synth_MetW"/>
</dbReference>
<dbReference type="Pfam" id="PF07021">
    <property type="entry name" value="MetW"/>
    <property type="match status" value="1"/>
</dbReference>
<accession>A0A4P7IIZ5</accession>
<reference evidence="2 3" key="1">
    <citation type="submission" date="2019-03" db="EMBL/GenBank/DDBJ databases">
        <title>Three New Species of Nocardioides, Nocardioides euryhalodurans sp. nov., Nocardioides seonyuensis sp. nov. and Nocardioides eburneoflavus sp. nov. Iolated from Soil.</title>
        <authorList>
            <person name="Roh S.G."/>
            <person name="Lee C."/>
            <person name="Kim M.-K."/>
            <person name="Kim S.B."/>
        </authorList>
    </citation>
    <scope>NUCLEOTIDE SEQUENCE [LARGE SCALE GENOMIC DNA]</scope>
    <source>
        <strain evidence="2 3">MMS17-SY207-3</strain>
    </source>
</reference>
<gene>
    <name evidence="2" type="primary">metW</name>
    <name evidence="2" type="ORF">EXE58_00670</name>
</gene>
<feature type="compositionally biased region" description="Polar residues" evidence="1">
    <location>
        <begin position="68"/>
        <end position="82"/>
    </location>
</feature>
<feature type="compositionally biased region" description="Low complexity" evidence="1">
    <location>
        <begin position="98"/>
        <end position="131"/>
    </location>
</feature>
<keyword evidence="3" id="KW-1185">Reference proteome</keyword>
<dbReference type="SUPFAM" id="SSF53335">
    <property type="entry name" value="S-adenosyl-L-methionine-dependent methyltransferases"/>
    <property type="match status" value="1"/>
</dbReference>
<dbReference type="NCBIfam" id="TIGR02081">
    <property type="entry name" value="metW"/>
    <property type="match status" value="1"/>
</dbReference>
<evidence type="ECO:0000256" key="1">
    <source>
        <dbReference type="SAM" id="MobiDB-lite"/>
    </source>
</evidence>